<keyword evidence="1" id="KW-0472">Membrane</keyword>
<keyword evidence="1" id="KW-0812">Transmembrane</keyword>
<gene>
    <name evidence="2" type="ORF">FLA105534_00385</name>
</gene>
<keyword evidence="1" id="KW-1133">Transmembrane helix</keyword>
<dbReference type="Proteomes" id="UP000479938">
    <property type="component" value="Unassembled WGS sequence"/>
</dbReference>
<evidence type="ECO:0008006" key="4">
    <source>
        <dbReference type="Google" id="ProtNLM"/>
    </source>
</evidence>
<proteinExistence type="predicted"/>
<feature type="transmembrane region" description="Helical" evidence="1">
    <location>
        <begin position="33"/>
        <end position="52"/>
    </location>
</feature>
<feature type="transmembrane region" description="Helical" evidence="1">
    <location>
        <begin position="58"/>
        <end position="83"/>
    </location>
</feature>
<evidence type="ECO:0000256" key="1">
    <source>
        <dbReference type="SAM" id="Phobius"/>
    </source>
</evidence>
<sequence>MNASSFDLEFELNIGEIRKLNKMYFKNLYKDRVIIFSGIALLFAVFFDFFDLNDDIDYIIWLVRNLVLIILFFSFQYSLVNAISRGIFQFTKRILKHDRFCKKYKFSFTNSNICVHSPMGEIVHKWSQIEKAILTKDFFFLYIKDTNRYIISISNKDNNDRKMDELIAFVQSNVTPVTKV</sequence>
<dbReference type="AlphaFoldDB" id="A0A6J4G998"/>
<evidence type="ECO:0000313" key="3">
    <source>
        <dbReference type="Proteomes" id="UP000479938"/>
    </source>
</evidence>
<keyword evidence="3" id="KW-1185">Reference proteome</keyword>
<protein>
    <recommendedName>
        <fullName evidence="4">YcxB-like protein domain-containing protein</fullName>
    </recommendedName>
</protein>
<dbReference type="EMBL" id="CADCSU010000030">
    <property type="protein sequence ID" value="CAA9194905.1"/>
    <property type="molecule type" value="Genomic_DNA"/>
</dbReference>
<reference evidence="2 3" key="1">
    <citation type="submission" date="2020-02" db="EMBL/GenBank/DDBJ databases">
        <authorList>
            <person name="Criscuolo A."/>
        </authorList>
    </citation>
    <scope>NUCLEOTIDE SEQUENCE [LARGE SCALE GENOMIC DNA]</scope>
    <source>
        <strain evidence="2">CIP105534</strain>
    </source>
</reference>
<organism evidence="2 3">
    <name type="scientific">Flavobacterium bizetiae</name>
    <dbReference type="NCBI Taxonomy" id="2704140"/>
    <lineage>
        <taxon>Bacteria</taxon>
        <taxon>Pseudomonadati</taxon>
        <taxon>Bacteroidota</taxon>
        <taxon>Flavobacteriia</taxon>
        <taxon>Flavobacteriales</taxon>
        <taxon>Flavobacteriaceae</taxon>
        <taxon>Flavobacterium</taxon>
    </lineage>
</organism>
<accession>A0A6J4G998</accession>
<evidence type="ECO:0000313" key="2">
    <source>
        <dbReference type="EMBL" id="CAA9194905.1"/>
    </source>
</evidence>
<name>A0A6J4G998_9FLAO</name>
<dbReference type="RefSeq" id="WP_173969163.1">
    <property type="nucleotide sequence ID" value="NZ_CADCSU010000030.1"/>
</dbReference>